<dbReference type="Proteomes" id="UP000887320">
    <property type="component" value="Unassembled WGS sequence"/>
</dbReference>
<dbReference type="Gene3D" id="2.50.20.10">
    <property type="entry name" value="Lipoprotein localisation LolA/LolB/LppX"/>
    <property type="match status" value="1"/>
</dbReference>
<evidence type="ECO:0000256" key="7">
    <source>
        <dbReference type="ARBA" id="ARBA00022927"/>
    </source>
</evidence>
<keyword evidence="6" id="KW-0732">Signal</keyword>
<comment type="subcellular location">
    <subcellularLocation>
        <location evidence="1">Cell outer membrane</location>
        <topology evidence="1">Lipid-anchor</topology>
    </subcellularLocation>
</comment>
<dbReference type="SUPFAM" id="SSF89392">
    <property type="entry name" value="Prokaryotic lipoproteins and lipoprotein localization factors"/>
    <property type="match status" value="1"/>
</dbReference>
<keyword evidence="10" id="KW-0143">Chaperone</keyword>
<organism evidence="13 14">
    <name type="scientific">Acinetobacter guillouiae</name>
    <name type="common">Acinetobacter genomosp. 11</name>
    <dbReference type="NCBI Taxonomy" id="106649"/>
    <lineage>
        <taxon>Bacteria</taxon>
        <taxon>Pseudomonadati</taxon>
        <taxon>Pseudomonadota</taxon>
        <taxon>Gammaproteobacteria</taxon>
        <taxon>Moraxellales</taxon>
        <taxon>Moraxellaceae</taxon>
        <taxon>Acinetobacter</taxon>
    </lineage>
</organism>
<dbReference type="GO" id="GO:0009279">
    <property type="term" value="C:cell outer membrane"/>
    <property type="evidence" value="ECO:0007669"/>
    <property type="project" value="UniProtKB-SubCell"/>
</dbReference>
<dbReference type="InterPro" id="IPR029046">
    <property type="entry name" value="LolA/LolB/LppX"/>
</dbReference>
<evidence type="ECO:0000256" key="6">
    <source>
        <dbReference type="ARBA" id="ARBA00022729"/>
    </source>
</evidence>
<dbReference type="PROSITE" id="PS51257">
    <property type="entry name" value="PROKAR_LIPOPROTEIN"/>
    <property type="match status" value="1"/>
</dbReference>
<protein>
    <recommendedName>
        <fullName evidence="4">Outer-membrane lipoprotein LolB</fullName>
    </recommendedName>
</protein>
<keyword evidence="12 13" id="KW-0449">Lipoprotein</keyword>
<dbReference type="InterPro" id="IPR004565">
    <property type="entry name" value="OM_lipoprot_LolB"/>
</dbReference>
<evidence type="ECO:0000256" key="11">
    <source>
        <dbReference type="ARBA" id="ARBA00023237"/>
    </source>
</evidence>
<dbReference type="AlphaFoldDB" id="A0A6A1RMM4"/>
<evidence type="ECO:0000256" key="1">
    <source>
        <dbReference type="ARBA" id="ARBA00004459"/>
    </source>
</evidence>
<keyword evidence="11" id="KW-0998">Cell outer membrane</keyword>
<dbReference type="CDD" id="cd16326">
    <property type="entry name" value="LolB"/>
    <property type="match status" value="1"/>
</dbReference>
<keyword evidence="9" id="KW-0564">Palmitate</keyword>
<comment type="similarity">
    <text evidence="2">Belongs to the LolB family.</text>
</comment>
<sequence length="202" mass="22217">MRHIPQIFCTLTAVTAFTLTGCQQVVKPAQTTPTLTAPTDATTPLQKPSNQFNLEGKIGVKTPKQSGSAFYTWTQDQQDFNIQLNGILGIGKTIIEGKSGEVTLNSAKTGSISAETPEELLEKATGWTAPITHIVDWVQAYPATENAQITRDNTQRIAQIIEDGWTVDFSYNNQASLPNKLILKQQLESGQENRITMVIQNR</sequence>
<comment type="subunit">
    <text evidence="3">Monomer.</text>
</comment>
<keyword evidence="5" id="KW-0813">Transport</keyword>
<dbReference type="NCBIfam" id="TIGR00548">
    <property type="entry name" value="lolB"/>
    <property type="match status" value="1"/>
</dbReference>
<evidence type="ECO:0000313" key="14">
    <source>
        <dbReference type="Proteomes" id="UP000887320"/>
    </source>
</evidence>
<evidence type="ECO:0000256" key="8">
    <source>
        <dbReference type="ARBA" id="ARBA00023136"/>
    </source>
</evidence>
<evidence type="ECO:0000256" key="4">
    <source>
        <dbReference type="ARBA" id="ARBA00016202"/>
    </source>
</evidence>
<evidence type="ECO:0000256" key="5">
    <source>
        <dbReference type="ARBA" id="ARBA00022448"/>
    </source>
</evidence>
<keyword evidence="8" id="KW-0472">Membrane</keyword>
<evidence type="ECO:0000256" key="12">
    <source>
        <dbReference type="ARBA" id="ARBA00023288"/>
    </source>
</evidence>
<reference evidence="13" key="1">
    <citation type="submission" date="2021-07" db="EMBL/GenBank/DDBJ databases">
        <authorList>
            <person name="Fernandez M."/>
            <person name="Pereira P."/>
            <person name="Torres Tejerizo G.A."/>
            <person name="Gonzalez P."/>
            <person name="Agostini E."/>
        </authorList>
    </citation>
    <scope>NUCLEOTIDE SEQUENCE</scope>
    <source>
        <strain evidence="13">SFC 500-1A</strain>
    </source>
</reference>
<evidence type="ECO:0000256" key="2">
    <source>
        <dbReference type="ARBA" id="ARBA00009696"/>
    </source>
</evidence>
<evidence type="ECO:0000256" key="9">
    <source>
        <dbReference type="ARBA" id="ARBA00023139"/>
    </source>
</evidence>
<evidence type="ECO:0000313" key="13">
    <source>
        <dbReference type="EMBL" id="MCF0263331.1"/>
    </source>
</evidence>
<dbReference type="Pfam" id="PF03550">
    <property type="entry name" value="LolB"/>
    <property type="match status" value="1"/>
</dbReference>
<name>A0A6A1RMM4_ACIGI</name>
<proteinExistence type="inferred from homology"/>
<dbReference type="EMBL" id="JAHWXT010000001">
    <property type="protein sequence ID" value="MCF0263331.1"/>
    <property type="molecule type" value="Genomic_DNA"/>
</dbReference>
<dbReference type="GO" id="GO:0015031">
    <property type="term" value="P:protein transport"/>
    <property type="evidence" value="ECO:0007669"/>
    <property type="project" value="UniProtKB-KW"/>
</dbReference>
<accession>A0A6A1RMM4</accession>
<comment type="caution">
    <text evidence="13">The sequence shown here is derived from an EMBL/GenBank/DDBJ whole genome shotgun (WGS) entry which is preliminary data.</text>
</comment>
<evidence type="ECO:0000256" key="3">
    <source>
        <dbReference type="ARBA" id="ARBA00011245"/>
    </source>
</evidence>
<keyword evidence="7" id="KW-0653">Protein transport</keyword>
<dbReference type="RefSeq" id="WP_004722492.1">
    <property type="nucleotide sequence ID" value="NZ_BBRY01000012.1"/>
</dbReference>
<gene>
    <name evidence="13" type="primary">lolB</name>
    <name evidence="13" type="ORF">KW868_02430</name>
</gene>
<evidence type="ECO:0000256" key="10">
    <source>
        <dbReference type="ARBA" id="ARBA00023186"/>
    </source>
</evidence>